<proteinExistence type="inferred from homology"/>
<evidence type="ECO:0000256" key="2">
    <source>
        <dbReference type="ARBA" id="ARBA00005466"/>
    </source>
</evidence>
<dbReference type="PROSITE" id="PS00862">
    <property type="entry name" value="OX2_COVAL_FAD"/>
    <property type="match status" value="1"/>
</dbReference>
<dbReference type="Gene3D" id="3.30.465.10">
    <property type="match status" value="1"/>
</dbReference>
<feature type="region of interest" description="Disordered" evidence="6">
    <location>
        <begin position="8"/>
        <end position="35"/>
    </location>
</feature>
<protein>
    <submittedName>
        <fullName evidence="8">FAD-binding oxidoreductase</fullName>
    </submittedName>
</protein>
<dbReference type="InterPro" id="IPR016166">
    <property type="entry name" value="FAD-bd_PCMH"/>
</dbReference>
<dbReference type="EMBL" id="JAEKNQ010000019">
    <property type="protein sequence ID" value="MBJ7602364.1"/>
    <property type="molecule type" value="Genomic_DNA"/>
</dbReference>
<dbReference type="Gene3D" id="3.30.43.10">
    <property type="entry name" value="Uridine Diphospho-n-acetylenolpyruvylglucosamine Reductase, domain 2"/>
    <property type="match status" value="1"/>
</dbReference>
<gene>
    <name evidence="8" type="ORF">JF888_04105</name>
</gene>
<dbReference type="SUPFAM" id="SSF56176">
    <property type="entry name" value="FAD-binding/transporter-associated domain-like"/>
    <property type="match status" value="1"/>
</dbReference>
<dbReference type="InterPro" id="IPR006093">
    <property type="entry name" value="Oxy_OxRdtase_FAD_BS"/>
</dbReference>
<evidence type="ECO:0000313" key="9">
    <source>
        <dbReference type="Proteomes" id="UP000620075"/>
    </source>
</evidence>
<comment type="similarity">
    <text evidence="2">Belongs to the oxygen-dependent FAD-linked oxidoreductase family.</text>
</comment>
<evidence type="ECO:0000313" key="8">
    <source>
        <dbReference type="EMBL" id="MBJ7602364.1"/>
    </source>
</evidence>
<dbReference type="Pfam" id="PF01565">
    <property type="entry name" value="FAD_binding_4"/>
    <property type="match status" value="1"/>
</dbReference>
<dbReference type="InterPro" id="IPR036318">
    <property type="entry name" value="FAD-bd_PCMH-like_sf"/>
</dbReference>
<dbReference type="InterPro" id="IPR012951">
    <property type="entry name" value="BBE"/>
</dbReference>
<dbReference type="PANTHER" id="PTHR42973">
    <property type="entry name" value="BINDING OXIDOREDUCTASE, PUTATIVE (AFU_ORTHOLOGUE AFUA_1G17690)-RELATED"/>
    <property type="match status" value="1"/>
</dbReference>
<comment type="caution">
    <text evidence="8">The sequence shown here is derived from an EMBL/GenBank/DDBJ whole genome shotgun (WGS) entry which is preliminary data.</text>
</comment>
<evidence type="ECO:0000256" key="1">
    <source>
        <dbReference type="ARBA" id="ARBA00001974"/>
    </source>
</evidence>
<organism evidence="8 9">
    <name type="scientific">Candidatus Dormiibacter inghamiae</name>
    <dbReference type="NCBI Taxonomy" id="3127013"/>
    <lineage>
        <taxon>Bacteria</taxon>
        <taxon>Bacillati</taxon>
        <taxon>Candidatus Dormiibacterota</taxon>
        <taxon>Candidatus Dormibacteria</taxon>
        <taxon>Candidatus Dormibacterales</taxon>
        <taxon>Candidatus Dormibacteraceae</taxon>
        <taxon>Candidatus Dormiibacter</taxon>
    </lineage>
</organism>
<dbReference type="Proteomes" id="UP000620075">
    <property type="component" value="Unassembled WGS sequence"/>
</dbReference>
<evidence type="ECO:0000256" key="4">
    <source>
        <dbReference type="ARBA" id="ARBA00022827"/>
    </source>
</evidence>
<sequence>MLSLLTSCAAPGTGQPPRTSPGRLSPTPKRPPSEADWSALKQALSGGLVRPGDSGYDSARLLYNQRFDSVRPAALALCRAEADVQSALSFAGRFAVSLAVRSGGHSYAGYSTGEGLVVDVSSLNSVSVDSAQNTATIGPGAKLIDAYAKLGSTGLALPGGSCPTVGVAGLALGGGVGVLGRKYGLLCDNLLSARVVTAEGRVLNCDAGHEPDLFWALRGGGGGNFGVVTSFTFRAFRQASVATLYLEWPWSLAGAVVRAWQSWAPGAPDELWSNCVLGAKAEKGAAPSLSVSGVYCGGSSALSPLAADLVGRIAAPPSARSLADRQLLPAMLLEAGCFAKSVEQCHLADDSAQGTLKREAFSGRSDYFSQPLPQAAIDLLVAAIARRQADPALAAAGIGLDAYGGAINRVAPDATAFVHRTASFSAQYDAYWPASAGSAGLAANQRWLGDLWQSLRPYASGEAYQNYIDPDLSGWSNAYYGVNLARLRKVKAAYDPNGLFSFAQAIRAAG</sequence>
<keyword evidence="5" id="KW-0560">Oxidoreductase</keyword>
<dbReference type="Gene3D" id="3.40.462.20">
    <property type="match status" value="1"/>
</dbReference>
<dbReference type="GO" id="GO:0071949">
    <property type="term" value="F:FAD binding"/>
    <property type="evidence" value="ECO:0007669"/>
    <property type="project" value="InterPro"/>
</dbReference>
<evidence type="ECO:0000256" key="6">
    <source>
        <dbReference type="SAM" id="MobiDB-lite"/>
    </source>
</evidence>
<dbReference type="InterPro" id="IPR016167">
    <property type="entry name" value="FAD-bd_PCMH_sub1"/>
</dbReference>
<dbReference type="InterPro" id="IPR050416">
    <property type="entry name" value="FAD-linked_Oxidoreductase"/>
</dbReference>
<evidence type="ECO:0000256" key="3">
    <source>
        <dbReference type="ARBA" id="ARBA00022630"/>
    </source>
</evidence>
<dbReference type="AlphaFoldDB" id="A0A934K9C2"/>
<name>A0A934K9C2_9BACT</name>
<evidence type="ECO:0000256" key="5">
    <source>
        <dbReference type="ARBA" id="ARBA00023002"/>
    </source>
</evidence>
<dbReference type="Pfam" id="PF08031">
    <property type="entry name" value="BBE"/>
    <property type="match status" value="1"/>
</dbReference>
<dbReference type="PROSITE" id="PS51387">
    <property type="entry name" value="FAD_PCMH"/>
    <property type="match status" value="1"/>
</dbReference>
<dbReference type="InterPro" id="IPR006094">
    <property type="entry name" value="Oxid_FAD_bind_N"/>
</dbReference>
<accession>A0A934K9C2</accession>
<keyword evidence="4" id="KW-0274">FAD</keyword>
<feature type="domain" description="FAD-binding PCMH-type" evidence="7">
    <location>
        <begin position="67"/>
        <end position="238"/>
    </location>
</feature>
<dbReference type="InterPro" id="IPR016169">
    <property type="entry name" value="FAD-bd_PCMH_sub2"/>
</dbReference>
<evidence type="ECO:0000259" key="7">
    <source>
        <dbReference type="PROSITE" id="PS51387"/>
    </source>
</evidence>
<keyword evidence="3" id="KW-0285">Flavoprotein</keyword>
<dbReference type="GO" id="GO:0016491">
    <property type="term" value="F:oxidoreductase activity"/>
    <property type="evidence" value="ECO:0007669"/>
    <property type="project" value="UniProtKB-KW"/>
</dbReference>
<comment type="cofactor">
    <cofactor evidence="1">
        <name>FAD</name>
        <dbReference type="ChEBI" id="CHEBI:57692"/>
    </cofactor>
</comment>
<dbReference type="PANTHER" id="PTHR42973:SF39">
    <property type="entry name" value="FAD-BINDING PCMH-TYPE DOMAIN-CONTAINING PROTEIN"/>
    <property type="match status" value="1"/>
</dbReference>
<reference evidence="8 9" key="1">
    <citation type="submission" date="2020-10" db="EMBL/GenBank/DDBJ databases">
        <title>Ca. Dormibacterota MAGs.</title>
        <authorList>
            <person name="Montgomery K."/>
        </authorList>
    </citation>
    <scope>NUCLEOTIDE SEQUENCE [LARGE SCALE GENOMIC DNA]</scope>
    <source>
        <strain evidence="8">SC8811_S16_3</strain>
    </source>
</reference>